<dbReference type="Pfam" id="PF18962">
    <property type="entry name" value="Por_Secre_tail"/>
    <property type="match status" value="1"/>
</dbReference>
<keyword evidence="2" id="KW-0479">Metal-binding</keyword>
<keyword evidence="3" id="KW-0106">Calcium</keyword>
<evidence type="ECO:0000256" key="1">
    <source>
        <dbReference type="ARBA" id="ARBA00001913"/>
    </source>
</evidence>
<feature type="chain" id="PRO_5041406483" evidence="6">
    <location>
        <begin position="25"/>
        <end position="3130"/>
    </location>
</feature>
<evidence type="ECO:0000256" key="5">
    <source>
        <dbReference type="ARBA" id="ARBA00023180"/>
    </source>
</evidence>
<evidence type="ECO:0000259" key="8">
    <source>
        <dbReference type="Pfam" id="PF18962"/>
    </source>
</evidence>
<protein>
    <submittedName>
        <fullName evidence="9">T9SS type A sorting domain-containing protein</fullName>
    </submittedName>
</protein>
<feature type="domain" description="Secretion system C-terminal sorting" evidence="8">
    <location>
        <begin position="3051"/>
        <end position="3129"/>
    </location>
</feature>
<feature type="signal peptide" evidence="6">
    <location>
        <begin position="1"/>
        <end position="24"/>
    </location>
</feature>
<comment type="cofactor">
    <cofactor evidence="1">
        <name>Ca(2+)</name>
        <dbReference type="ChEBI" id="CHEBI:29108"/>
    </cofactor>
</comment>
<dbReference type="InterPro" id="IPR051360">
    <property type="entry name" value="Neuronal_Pentraxin_Related"/>
</dbReference>
<dbReference type="SUPFAM" id="SSF49899">
    <property type="entry name" value="Concanavalin A-like lectins/glucanases"/>
    <property type="match status" value="1"/>
</dbReference>
<gene>
    <name evidence="9" type="ORF">K4G66_09005</name>
</gene>
<name>A0AA49GPX4_9BACT</name>
<accession>A0AA49GPX4</accession>
<evidence type="ECO:0000256" key="6">
    <source>
        <dbReference type="SAM" id="SignalP"/>
    </source>
</evidence>
<dbReference type="InterPro" id="IPR026444">
    <property type="entry name" value="Secre_tail"/>
</dbReference>
<reference evidence="9" key="1">
    <citation type="journal article" date="2023" name="Comput. Struct. Biotechnol. J.">
        <title>Discovery of a novel marine Bacteroidetes with a rich repertoire of carbohydrate-active enzymes.</title>
        <authorList>
            <person name="Chen B."/>
            <person name="Liu G."/>
            <person name="Chen Q."/>
            <person name="Wang H."/>
            <person name="Liu L."/>
            <person name="Tang K."/>
        </authorList>
    </citation>
    <scope>NUCLEOTIDE SEQUENCE</scope>
    <source>
        <strain evidence="9">TK19036</strain>
    </source>
</reference>
<dbReference type="PANTHER" id="PTHR19277:SF125">
    <property type="entry name" value="B6"/>
    <property type="match status" value="1"/>
</dbReference>
<feature type="domain" description="Pentraxin (PTX)" evidence="7">
    <location>
        <begin position="110"/>
        <end position="253"/>
    </location>
</feature>
<dbReference type="InterPro" id="IPR013320">
    <property type="entry name" value="ConA-like_dom_sf"/>
</dbReference>
<dbReference type="GO" id="GO:0046872">
    <property type="term" value="F:metal ion binding"/>
    <property type="evidence" value="ECO:0007669"/>
    <property type="project" value="UniProtKB-KW"/>
</dbReference>
<organism evidence="9">
    <name type="scientific">Roseihalotalea indica</name>
    <dbReference type="NCBI Taxonomy" id="2867963"/>
    <lineage>
        <taxon>Bacteria</taxon>
        <taxon>Pseudomonadati</taxon>
        <taxon>Bacteroidota</taxon>
        <taxon>Cytophagia</taxon>
        <taxon>Cytophagales</taxon>
        <taxon>Catalimonadaceae</taxon>
        <taxon>Roseihalotalea</taxon>
    </lineage>
</organism>
<dbReference type="GO" id="GO:0005975">
    <property type="term" value="P:carbohydrate metabolic process"/>
    <property type="evidence" value="ECO:0007669"/>
    <property type="project" value="UniProtKB-ARBA"/>
</dbReference>
<reference evidence="9" key="2">
    <citation type="journal article" date="2024" name="Antonie Van Leeuwenhoek">
        <title>Roseihalotalea indica gen. nov., sp. nov., a halophilic Bacteroidetes from mesopelagic Southwest Indian Ocean with higher carbohydrate metabolic potential.</title>
        <authorList>
            <person name="Chen B."/>
            <person name="Zhang M."/>
            <person name="Lin D."/>
            <person name="Ye J."/>
            <person name="Tang K."/>
        </authorList>
    </citation>
    <scope>NUCLEOTIDE SEQUENCE</scope>
    <source>
        <strain evidence="9">TK19036</strain>
    </source>
</reference>
<dbReference type="GO" id="GO:0004553">
    <property type="term" value="F:hydrolase activity, hydrolyzing O-glycosyl compounds"/>
    <property type="evidence" value="ECO:0007669"/>
    <property type="project" value="UniProtKB-ARBA"/>
</dbReference>
<dbReference type="Pfam" id="PF00354">
    <property type="entry name" value="Pentaxin"/>
    <property type="match status" value="1"/>
</dbReference>
<keyword evidence="5" id="KW-0325">Glycoprotein</keyword>
<evidence type="ECO:0000256" key="3">
    <source>
        <dbReference type="ARBA" id="ARBA00022837"/>
    </source>
</evidence>
<evidence type="ECO:0000256" key="2">
    <source>
        <dbReference type="ARBA" id="ARBA00022723"/>
    </source>
</evidence>
<keyword evidence="4" id="KW-1015">Disulfide bond</keyword>
<proteinExistence type="predicted"/>
<sequence length="3130" mass="331304">MKIRLLTWILSAFFLVGATVFTLAQTGPGGVGNADGDGGQPKNALWLKPEVGITETSGTITTWEDQSGNSWIFSTSVNSPNAPEYIPSELNGLPVIRFDGSNSERLVLPSYSDMPSNEITTFIVIKEASIEGSGSGIISYAVSGESNEYLLFNTSAGELKTYVNNSNSGSGDLTGGFKIFSSQWRASDGQVVHSLNGALESTNNISTSPISAGGTLALGGEQDAVDGGYATNQDLDGDIAEIIMFNSYVNNAQKVLIENYLNAKYGITISNDLYTGDTSPDNFDYDVAGIGYDGGDSHTIANSAGFVVSTYNGSLDSNGEYLIVGHNNTTNATVTSALQSGVEERFARTWYVDETGAFDAALTFDLGEAIPGGQFPQIASDYVLLFNNGGTYDSINVGGVNKSIIGDQIVFHVTNVNLTDGEYTLGTTDATNSPVAGLPGRTWYSYQSGNWSDPDVWTLDGSISPLLVNPDDEIPNANDNVRITTGRTVTIDLDNVTLASIEVIGRLNVAATSGHNFTTIVGSGRIRIAGNGGIENFPAGNATAFADATDGGTLEIYGSTNVAITQPHIFNDVVIAMDDVTDVVTLLSDLTVNGNLQLQSGNFRINDNSATTSLTMVIYGEYTIGAGAEQTVGTANVRHEFNFYGDFTNNGTAYFSQRTSQIVGSEATDGIIDANFLTDNADQQISVNALTYFYRIVCDKGSDQTYILDLQTNSTTNFVLTGPVNYNVDTDVDSESDNSNALALINGTIKIGADVVINPLNNTGNYSIGSNGRLWIDGGTVTKTGGAAVVPYGTVEISDGQLIITSGSGVTTRGTGQFRCSGGTVAIPQFRTSILGAGQIGGYDQSGGIVTIGDFSPNADFPGLGLPTNSASASNDYYTFSLTYNDNSFIMSGGTLTVRDASSKGLIFVNSDPGNVNVTGGTIVAESSNTSLAKITSRAPFYDLFVTNTINSTNTNVKIAIATGSSGTGGGERTITDPDLRILNNLTLQTGTTRATGGNTYGTYLDFCPSGTCTNLEVGRDLTIEDNAVLDIFSGSANNVGSSTVTFNRSLPGTLYIGDITTYQRSLTGYDDPEGNEAYQRWEHPFYNIVIDKPGDTLTLAAKNPINSGSSSFKVSGGKNVGSWRNNILLVTNSFTLTEGSVLNQLDDDPSLGYSIRLYGSDITNHGTFFIYEDGVTPKNAQIKFRVGGGDINLNTIDGAEFGNIRINSGTNTVFLTSDVYMRRLEFRFGLIDLGTHNLKVDVLDVNHQSGETLSADGNRIFSTQDMFIMAGNASDGGLSLKVDKNIDTGFPEYEGNSVIEYYSSDWLWFPIGTNANATLRYTPAICYINTHGIYTGDEYITVRVVDSELQTTDLSAGDILSYYWNVDHEGFDAAEEPQVSWLFQYADSDVGGGDETSYVPGKVLDSGLYTRSDEGSNLAIKDGGGSGNGGDILGANPRNIIIFNGIGSDASPDANDDIDNGTGDNVFQNGPIVDDQWDQAFSIPPGFTLEQANYTAGVAARFIGTPETYYVRVTNGYSSSVAGVDAWNNGNNWSFTSHTGAAAGDYPQAGDIAIIRAFATSGERKVVLGIGNYSGDAGVDVEVAKLILEQENVNEAPTAGNRLMIAEDASVDFGVVEGDATFQVFLTSTNTPSFNDTDFGNFVSRADDGARFLFFGNSDGTLTLPSEITEYPNVRFEGNNNVAIDRFFEFPGEATVRNLLVDSRATFRIIQNLTVTGDFQVGAYRQGFVQFDGTNGEVEVVVENDFLLRSDNGNRVFVNDSGAGLEHTLAVKGNIDIDNNTATEFDLYTNLAGGDNVTLELSTVVNAAKEWNNNDDIIPELYRVVMNGGSDITTSFTVNTDVTLPTATASFHPLEILNGNLILNHTDIDITIANGSNFYLPNTSNASASSGSGGLEIQQGTLRVDGDNTGILLDGLLRISGGELDMDDASNNGNNFIQYTSSGNAELEISAGTLTVGSHIRRSTANSSGVLKYRQTGGTVEVGSQSGPLNNRGMFEVLNSGSEFTLTGGNFTILRQNGNNPTVASLLLEPDVYDITGSTIYLAGASTTSGQTISVNSAIPLNNLRVDNTSTNNPIAQLTGRPLTVNGVLTINSGATFDADGWGLNLNGDFVTDGTFTANGNTTTFGGSSAQEISGSLEPTFYKMVKSSTSTLTVSGTDITIANDFELLDGTLDDGGQTITLQGNMVHNGLHTTSLTGGEGIVFAGSNQQQLTRSSSGTSIFGKLTINNGQGVIIPDGNGYNFTINEALRLRAGVFDVGSSLLTVTASAGIEEVNTFGTNNMIQTNSSFTDNGVRREFNTISSTTALIFPVGQSKYTPVVFDITSSDAGSLTVRPANEIHPSIINDSEAPDTEIVDADNVLQYHWIVKANSISSFNAKATMTYNQADVKVADGLESNYIPAYIYENDTYWDKTLPTTNINTIANTIEFPFTSAGDANITGDYTAGIPNAIPDEVPTYETTGTGGDFTASTTWNPVGSAPAITDGVGPLGAIIVVKNGDVLTLDENSARIYRTEIEGGSTIVVDGTIGHRLGIVTGSGDIRIVSNTSSAVLPSGFYEDFFSCTGGGLEYDGTGSYDILGGVTSVRNLTLSGSGNRTLPSNDVTVCNDLTVDGPIVENANDRTVNVQNDLIVNSGTYDNRGGMLTVSNDLNINGGAFSGGTGDQTINGNITLASGSITVGTDNTLSVGGDITYSSGTFQGGSGNAILELNGSVTQAINGNFTGANGFHRLQINNASGISISGNVDVADELILDNGIVTTNSNTFTLAQTATVNPTGGSSNSYINGRLHKVIASGGGFIFPVGSGTRYGKIGISSVVGVTETWYAEYYNANAVNQGAVANFTATNATTTETISENEYWIVGDNAPSVGTLSAYVELRWDASSDVSANSADHSELHVVAWDSGSSSWDDFGGTGHSQITQTFKSLSRISFSENVVTLGSGTAANPLPVELLNFTAQTKEDQVVLSWQTASETDNDFFEVQRSGNGSEWEVIGTIEGAGYSISLLDYRFTDSEPLPGTNYYRLRQVDFNGMFEYSQVRSTVYDYSSVNVHVVEVRVYPNPAEGAFNVQVKGLTGNDPVTVKLIDLFGQTYEYTQTTGEALSRGVPINQKGSLASGLYFVNIQQGNITLQRKLIIR</sequence>
<dbReference type="NCBIfam" id="TIGR04183">
    <property type="entry name" value="Por_Secre_tail"/>
    <property type="match status" value="1"/>
</dbReference>
<evidence type="ECO:0000313" key="9">
    <source>
        <dbReference type="EMBL" id="WKN38840.1"/>
    </source>
</evidence>
<dbReference type="EMBL" id="CP120682">
    <property type="protein sequence ID" value="WKN38840.1"/>
    <property type="molecule type" value="Genomic_DNA"/>
</dbReference>
<dbReference type="InterPro" id="IPR001759">
    <property type="entry name" value="PTX_dom"/>
</dbReference>
<dbReference type="PANTHER" id="PTHR19277">
    <property type="entry name" value="PENTRAXIN"/>
    <property type="match status" value="1"/>
</dbReference>
<keyword evidence="6" id="KW-0732">Signal</keyword>
<evidence type="ECO:0000259" key="7">
    <source>
        <dbReference type="Pfam" id="PF00354"/>
    </source>
</evidence>
<evidence type="ECO:0000256" key="4">
    <source>
        <dbReference type="ARBA" id="ARBA00023157"/>
    </source>
</evidence>